<dbReference type="InterPro" id="IPR012336">
    <property type="entry name" value="Thioredoxin-like_fold"/>
</dbReference>
<dbReference type="RefSeq" id="WP_259092296.1">
    <property type="nucleotide sequence ID" value="NZ_CP130454.1"/>
</dbReference>
<dbReference type="InterPro" id="IPR036249">
    <property type="entry name" value="Thioredoxin-like_sf"/>
</dbReference>
<organism evidence="2 3">
    <name type="scientific">Candidatus Fervidibacter sacchari</name>
    <dbReference type="NCBI Taxonomy" id="1448929"/>
    <lineage>
        <taxon>Bacteria</taxon>
        <taxon>Candidatus Fervidibacterota</taxon>
        <taxon>Candidatus Fervidibacter</taxon>
    </lineage>
</organism>
<name>A0ABT2EIW8_9BACT</name>
<reference evidence="2 3" key="1">
    <citation type="submission" date="2022-08" db="EMBL/GenBank/DDBJ databases">
        <title>Bacterial and archaeal communities from various locations to study Microbial Dark Matter (Phase II).</title>
        <authorList>
            <person name="Stepanauskas R."/>
        </authorList>
    </citation>
    <scope>NUCLEOTIDE SEQUENCE [LARGE SCALE GENOMIC DNA]</scope>
    <source>
        <strain evidence="2 3">PD1</strain>
    </source>
</reference>
<evidence type="ECO:0000313" key="3">
    <source>
        <dbReference type="Proteomes" id="UP001204798"/>
    </source>
</evidence>
<dbReference type="Proteomes" id="UP001204798">
    <property type="component" value="Unassembled WGS sequence"/>
</dbReference>
<keyword evidence="3" id="KW-1185">Reference proteome</keyword>
<feature type="domain" description="Thioredoxin-like fold" evidence="1">
    <location>
        <begin position="1"/>
        <end position="53"/>
    </location>
</feature>
<evidence type="ECO:0000259" key="1">
    <source>
        <dbReference type="Pfam" id="PF13192"/>
    </source>
</evidence>
<proteinExistence type="predicted"/>
<protein>
    <recommendedName>
        <fullName evidence="1">Thioredoxin-like fold domain-containing protein</fullName>
    </recommendedName>
</protein>
<dbReference type="Gene3D" id="3.40.30.10">
    <property type="entry name" value="Glutaredoxin"/>
    <property type="match status" value="1"/>
</dbReference>
<dbReference type="Pfam" id="PF13192">
    <property type="entry name" value="Thioredoxin_3"/>
    <property type="match status" value="1"/>
</dbReference>
<dbReference type="SUPFAM" id="SSF52833">
    <property type="entry name" value="Thioredoxin-like"/>
    <property type="match status" value="1"/>
</dbReference>
<gene>
    <name evidence="2" type="ORF">M2350_000172</name>
</gene>
<sequence length="66" mass="7357">MGLDAEIEHVTNMQDMLKRLRQYRAMVTPILVVNGKVLSQGKVPSVPELVQMLTTYLATQVERAGS</sequence>
<comment type="caution">
    <text evidence="2">The sequence shown here is derived from an EMBL/GenBank/DDBJ whole genome shotgun (WGS) entry which is preliminary data.</text>
</comment>
<dbReference type="EMBL" id="JANUCP010000001">
    <property type="protein sequence ID" value="MCS3917775.1"/>
    <property type="molecule type" value="Genomic_DNA"/>
</dbReference>
<accession>A0ABT2EIW8</accession>
<evidence type="ECO:0000313" key="2">
    <source>
        <dbReference type="EMBL" id="MCS3917775.1"/>
    </source>
</evidence>